<dbReference type="AlphaFoldDB" id="A0A9P4P8N3"/>
<name>A0A9P4P8N3_9PLEO</name>
<protein>
    <recommendedName>
        <fullName evidence="3">Cytochrome P450</fullName>
    </recommendedName>
</protein>
<proteinExistence type="predicted"/>
<dbReference type="SUPFAM" id="SSF48264">
    <property type="entry name" value="Cytochrome P450"/>
    <property type="match status" value="1"/>
</dbReference>
<dbReference type="InterPro" id="IPR036396">
    <property type="entry name" value="Cyt_P450_sf"/>
</dbReference>
<dbReference type="GO" id="GO:0005506">
    <property type="term" value="F:iron ion binding"/>
    <property type="evidence" value="ECO:0007669"/>
    <property type="project" value="InterPro"/>
</dbReference>
<gene>
    <name evidence="1" type="ORF">P171DRAFT_448931</name>
</gene>
<dbReference type="Proteomes" id="UP000799764">
    <property type="component" value="Unassembled WGS sequence"/>
</dbReference>
<organism evidence="1 2">
    <name type="scientific">Karstenula rhodostoma CBS 690.94</name>
    <dbReference type="NCBI Taxonomy" id="1392251"/>
    <lineage>
        <taxon>Eukaryota</taxon>
        <taxon>Fungi</taxon>
        <taxon>Dikarya</taxon>
        <taxon>Ascomycota</taxon>
        <taxon>Pezizomycotina</taxon>
        <taxon>Dothideomycetes</taxon>
        <taxon>Pleosporomycetidae</taxon>
        <taxon>Pleosporales</taxon>
        <taxon>Massarineae</taxon>
        <taxon>Didymosphaeriaceae</taxon>
        <taxon>Karstenula</taxon>
    </lineage>
</organism>
<dbReference type="GO" id="GO:0016705">
    <property type="term" value="F:oxidoreductase activity, acting on paired donors, with incorporation or reduction of molecular oxygen"/>
    <property type="evidence" value="ECO:0007669"/>
    <property type="project" value="InterPro"/>
</dbReference>
<dbReference type="GO" id="GO:0020037">
    <property type="term" value="F:heme binding"/>
    <property type="evidence" value="ECO:0007669"/>
    <property type="project" value="InterPro"/>
</dbReference>
<keyword evidence="2" id="KW-1185">Reference proteome</keyword>
<reference evidence="1" key="1">
    <citation type="journal article" date="2020" name="Stud. Mycol.">
        <title>101 Dothideomycetes genomes: a test case for predicting lifestyles and emergence of pathogens.</title>
        <authorList>
            <person name="Haridas S."/>
            <person name="Albert R."/>
            <person name="Binder M."/>
            <person name="Bloem J."/>
            <person name="Labutti K."/>
            <person name="Salamov A."/>
            <person name="Andreopoulos B."/>
            <person name="Baker S."/>
            <person name="Barry K."/>
            <person name="Bills G."/>
            <person name="Bluhm B."/>
            <person name="Cannon C."/>
            <person name="Castanera R."/>
            <person name="Culley D."/>
            <person name="Daum C."/>
            <person name="Ezra D."/>
            <person name="Gonzalez J."/>
            <person name="Henrissat B."/>
            <person name="Kuo A."/>
            <person name="Liang C."/>
            <person name="Lipzen A."/>
            <person name="Lutzoni F."/>
            <person name="Magnuson J."/>
            <person name="Mondo S."/>
            <person name="Nolan M."/>
            <person name="Ohm R."/>
            <person name="Pangilinan J."/>
            <person name="Park H.-J."/>
            <person name="Ramirez L."/>
            <person name="Alfaro M."/>
            <person name="Sun H."/>
            <person name="Tritt A."/>
            <person name="Yoshinaga Y."/>
            <person name="Zwiers L.-H."/>
            <person name="Turgeon B."/>
            <person name="Goodwin S."/>
            <person name="Spatafora J."/>
            <person name="Crous P."/>
            <person name="Grigoriev I."/>
        </authorList>
    </citation>
    <scope>NUCLEOTIDE SEQUENCE</scope>
    <source>
        <strain evidence="1">CBS 690.94</strain>
    </source>
</reference>
<dbReference type="Gene3D" id="1.10.630.10">
    <property type="entry name" value="Cytochrome P450"/>
    <property type="match status" value="1"/>
</dbReference>
<accession>A0A9P4P8N3</accession>
<evidence type="ECO:0000313" key="1">
    <source>
        <dbReference type="EMBL" id="KAF2438883.1"/>
    </source>
</evidence>
<evidence type="ECO:0008006" key="3">
    <source>
        <dbReference type="Google" id="ProtNLM"/>
    </source>
</evidence>
<comment type="caution">
    <text evidence="1">The sequence shown here is derived from an EMBL/GenBank/DDBJ whole genome shotgun (WGS) entry which is preliminary data.</text>
</comment>
<evidence type="ECO:0000313" key="2">
    <source>
        <dbReference type="Proteomes" id="UP000799764"/>
    </source>
</evidence>
<dbReference type="EMBL" id="MU001511">
    <property type="protein sequence ID" value="KAF2438883.1"/>
    <property type="molecule type" value="Genomic_DNA"/>
</dbReference>
<dbReference type="OrthoDB" id="1470350at2759"/>
<dbReference type="GO" id="GO:0004497">
    <property type="term" value="F:monooxygenase activity"/>
    <property type="evidence" value="ECO:0007669"/>
    <property type="project" value="InterPro"/>
</dbReference>
<sequence length="282" mass="31467">MFAAIVLSLLAVADLFFLWSALLLQAKQKKAETIGLLLHVNTTADNTNIFTLNVLAVAILNKSYSYHGAADAKAEEKPDDNSQLYRDLLSIFMENEISILICGDQGLKAWCAQNSWKEVSNAIATLRSHVTGLINEERINIERGVQNNQHLVAAVVRDCERENREVSGGKRIATLGEEEIVSNMFVYAFAGNDTTALCCTIFLLMLQRTWNTRIGSLKKFVITYLAARLAWITVCGGRVTARDLIWLKRLSARSSRRNLFSLHNLSTKISLLTHPYDPPVLA</sequence>